<evidence type="ECO:0000313" key="1">
    <source>
        <dbReference type="EMBL" id="OGM32626.1"/>
    </source>
</evidence>
<accession>A0A1F7YZ47</accession>
<dbReference type="Gene3D" id="3.40.50.1000">
    <property type="entry name" value="HAD superfamily/HAD-like"/>
    <property type="match status" value="1"/>
</dbReference>
<dbReference type="Proteomes" id="UP000177169">
    <property type="component" value="Unassembled WGS sequence"/>
</dbReference>
<name>A0A1F7YZ47_9BACT</name>
<dbReference type="InterPro" id="IPR036412">
    <property type="entry name" value="HAD-like_sf"/>
</dbReference>
<organism evidence="1 2">
    <name type="scientific">Candidatus Woesebacteria bacterium RIFCSPHIGHO2_02_FULL_39_13</name>
    <dbReference type="NCBI Taxonomy" id="1802505"/>
    <lineage>
        <taxon>Bacteria</taxon>
        <taxon>Candidatus Woeseibacteriota</taxon>
    </lineage>
</organism>
<dbReference type="NCBIfam" id="TIGR01484">
    <property type="entry name" value="HAD-SF-IIB"/>
    <property type="match status" value="1"/>
</dbReference>
<dbReference type="Gene3D" id="3.30.1240.10">
    <property type="match status" value="1"/>
</dbReference>
<dbReference type="InterPro" id="IPR023214">
    <property type="entry name" value="HAD_sf"/>
</dbReference>
<dbReference type="GO" id="GO:0016791">
    <property type="term" value="F:phosphatase activity"/>
    <property type="evidence" value="ECO:0007669"/>
    <property type="project" value="TreeGrafter"/>
</dbReference>
<dbReference type="SFLD" id="SFLDG01140">
    <property type="entry name" value="C2.B:_Phosphomannomutase_and_P"/>
    <property type="match status" value="1"/>
</dbReference>
<dbReference type="PANTHER" id="PTHR10000:SF8">
    <property type="entry name" value="HAD SUPERFAMILY HYDROLASE-LIKE, TYPE 3"/>
    <property type="match status" value="1"/>
</dbReference>
<dbReference type="PANTHER" id="PTHR10000">
    <property type="entry name" value="PHOSPHOSERINE PHOSPHATASE"/>
    <property type="match status" value="1"/>
</dbReference>
<dbReference type="GO" id="GO:0000287">
    <property type="term" value="F:magnesium ion binding"/>
    <property type="evidence" value="ECO:0007669"/>
    <property type="project" value="TreeGrafter"/>
</dbReference>
<sequence length="271" mass="29896">MAEATKFVPKGILLDVDGTLTNSKREFSPKIIQVIKNLSKTGISCGVSTSRHYAFIKNYILPHFPKDSLHITSGGGQIVTSSGQIIWQNVIDEKLVKELIQKVEQLGGAVIFGTGSNLYCSDSIYDNVRNHPWKIDVFPVSYATSYEITLLSVVQINPDIKKYIKSIKSISNWLLKNSSGGEYFDICAKGVNKLTAARIWCRQLGLGLKDIMAVGDNENDYELISNVGYGVVMGNSPVRLKMVAKKVIGFSDEGALVKFLMSLLMRNKSHG</sequence>
<evidence type="ECO:0000313" key="2">
    <source>
        <dbReference type="Proteomes" id="UP000177169"/>
    </source>
</evidence>
<gene>
    <name evidence="1" type="ORF">A3D01_05225</name>
</gene>
<dbReference type="STRING" id="1802505.A3D01_05225"/>
<dbReference type="GO" id="GO:0005829">
    <property type="term" value="C:cytosol"/>
    <property type="evidence" value="ECO:0007669"/>
    <property type="project" value="TreeGrafter"/>
</dbReference>
<dbReference type="SFLD" id="SFLDS00003">
    <property type="entry name" value="Haloacid_Dehalogenase"/>
    <property type="match status" value="1"/>
</dbReference>
<reference evidence="1 2" key="1">
    <citation type="journal article" date="2016" name="Nat. Commun.">
        <title>Thousands of microbial genomes shed light on interconnected biogeochemical processes in an aquifer system.</title>
        <authorList>
            <person name="Anantharaman K."/>
            <person name="Brown C.T."/>
            <person name="Hug L.A."/>
            <person name="Sharon I."/>
            <person name="Castelle C.J."/>
            <person name="Probst A.J."/>
            <person name="Thomas B.C."/>
            <person name="Singh A."/>
            <person name="Wilkins M.J."/>
            <person name="Karaoz U."/>
            <person name="Brodie E.L."/>
            <person name="Williams K.H."/>
            <person name="Hubbard S.S."/>
            <person name="Banfield J.F."/>
        </authorList>
    </citation>
    <scope>NUCLEOTIDE SEQUENCE [LARGE SCALE GENOMIC DNA]</scope>
</reference>
<dbReference type="PROSITE" id="PS01229">
    <property type="entry name" value="COF_2"/>
    <property type="match status" value="1"/>
</dbReference>
<dbReference type="Pfam" id="PF08282">
    <property type="entry name" value="Hydrolase_3"/>
    <property type="match status" value="1"/>
</dbReference>
<protein>
    <submittedName>
        <fullName evidence="1">Uncharacterized protein</fullName>
    </submittedName>
</protein>
<dbReference type="AlphaFoldDB" id="A0A1F7YZ47"/>
<dbReference type="InterPro" id="IPR006379">
    <property type="entry name" value="HAD-SF_hydro_IIB"/>
</dbReference>
<comment type="caution">
    <text evidence="1">The sequence shown here is derived from an EMBL/GenBank/DDBJ whole genome shotgun (WGS) entry which is preliminary data.</text>
</comment>
<proteinExistence type="predicted"/>
<dbReference type="SUPFAM" id="SSF56784">
    <property type="entry name" value="HAD-like"/>
    <property type="match status" value="1"/>
</dbReference>
<dbReference type="EMBL" id="MGGR01000029">
    <property type="protein sequence ID" value="OGM32626.1"/>
    <property type="molecule type" value="Genomic_DNA"/>
</dbReference>